<name>W7IFC3_9PEZI</name>
<proteinExistence type="predicted"/>
<evidence type="ECO:0000256" key="2">
    <source>
        <dbReference type="SAM" id="MobiDB-lite"/>
    </source>
</evidence>
<dbReference type="InterPro" id="IPR009060">
    <property type="entry name" value="UBA-like_sf"/>
</dbReference>
<dbReference type="GO" id="GO:0005829">
    <property type="term" value="C:cytosol"/>
    <property type="evidence" value="ECO:0007669"/>
    <property type="project" value="TreeGrafter"/>
</dbReference>
<feature type="region of interest" description="Disordered" evidence="2">
    <location>
        <begin position="813"/>
        <end position="865"/>
    </location>
</feature>
<feature type="region of interest" description="Disordered" evidence="2">
    <location>
        <begin position="87"/>
        <end position="107"/>
    </location>
</feature>
<dbReference type="GO" id="GO:0016579">
    <property type="term" value="P:protein deubiquitination"/>
    <property type="evidence" value="ECO:0007669"/>
    <property type="project" value="TreeGrafter"/>
</dbReference>
<sequence length="865" mass="96092">MASQSFSDALAQVMELGIPQDAAEECLKKNGNDVERAVNYYFNGDLENDRNSNRWDDTLWGQDRDGPVQGPSSLNYLVQAADTLIDPVGAKSRPPSPTRKFQIEPHDGDDADLQQAIKASIQDSQRSQLSYTGPQTTGTVGYTGSSNFKPADSSTHYDTSTWALTVSGPTDTNTVEIFLDPSPSERKRTPDQPAFLRPSTGSGSLGPLLTILHSIPASRETLLQRDNILENYGENDHWWSGHVIQLPRVVVEDDPDPIPSEAFEVIRESQRLMAFLTGTDRAYGTAESLGSIPSIFDPNSGTIVTKYFQALRDSLEIIYDKPGARTPLQSKAVRVSPGMEPNFQVFEVADLTISSSMIEQGGSLYDALDALFWEDGLDGTDGTETYAEYLGDVFTLQLRVEDNEHRPCGIQIPAVMHLDRYTEKFKGEMTKMRKEKVVIQSQIDALMEKEQMIRLYSPMSQPTRNLDMVKVLNATKKYFEQSSNPNLLITEGDVAAEERVKRCSEAAKQLAEIETRIQQKIAGLKAQRDALRDKLDNLKAIFTSPTNTLEDTPPLTKHILRGVSTERGVTYTRRMKVVPQINLEAEGEPTESTTINEWWSMKYHTSQMAFSDEQYGSFEIKTVPEELVLRSAQFEGQGHVILVYGKEDIYQREINDVADLPEPLKRFVDQDNKFFAAEIEEAASKPQANKKRPYDDWSTDTNSYGREYLKQWQTGTVNSSRAATPGDSRRNSFDSARNIDLSEDGLKAIPEPPSPPAPPNTTISSSGGPSVHFAIDTDHKSFHGAYGRNHETMAIDAPRLTAPVADADSDDEMAYGSQHIEFASDGTLQAGPMPVPPPPPPPPPPMFRRSLSPPGPKTPRFDLEE</sequence>
<feature type="region of interest" description="Disordered" evidence="2">
    <location>
        <begin position="122"/>
        <end position="144"/>
    </location>
</feature>
<dbReference type="CDD" id="cd14297">
    <property type="entry name" value="UBA2_spUBP14_like"/>
    <property type="match status" value="1"/>
</dbReference>
<feature type="region of interest" description="Disordered" evidence="2">
    <location>
        <begin position="715"/>
        <end position="774"/>
    </location>
</feature>
<dbReference type="InterPro" id="IPR015940">
    <property type="entry name" value="UBA"/>
</dbReference>
<evidence type="ECO:0000259" key="3">
    <source>
        <dbReference type="PROSITE" id="PS50030"/>
    </source>
</evidence>
<evidence type="ECO:0000313" key="4">
    <source>
        <dbReference type="EMBL" id="EWC47820.1"/>
    </source>
</evidence>
<dbReference type="InterPro" id="IPR055335">
    <property type="entry name" value="Ucp6/RUP1"/>
</dbReference>
<protein>
    <recommendedName>
        <fullName evidence="3">UBA domain-containing protein</fullName>
    </recommendedName>
</protein>
<evidence type="ECO:0000256" key="1">
    <source>
        <dbReference type="SAM" id="Coils"/>
    </source>
</evidence>
<gene>
    <name evidence="4" type="ORF">DRE_03020</name>
</gene>
<dbReference type="SMART" id="SM00165">
    <property type="entry name" value="UBA"/>
    <property type="match status" value="1"/>
</dbReference>
<dbReference type="PROSITE" id="PS50030">
    <property type="entry name" value="UBA"/>
    <property type="match status" value="1"/>
</dbReference>
<organism evidence="4 5">
    <name type="scientific">Drechslerella stenobrocha 248</name>
    <dbReference type="NCBI Taxonomy" id="1043628"/>
    <lineage>
        <taxon>Eukaryota</taxon>
        <taxon>Fungi</taxon>
        <taxon>Dikarya</taxon>
        <taxon>Ascomycota</taxon>
        <taxon>Pezizomycotina</taxon>
        <taxon>Orbiliomycetes</taxon>
        <taxon>Orbiliales</taxon>
        <taxon>Orbiliaceae</taxon>
        <taxon>Drechslerella</taxon>
    </lineage>
</organism>
<reference evidence="4 5" key="1">
    <citation type="submission" date="2013-05" db="EMBL/GenBank/DDBJ databases">
        <title>Drechslerella stenobrocha genome reveals carnivorous origination and mechanical trapping mechanism of predatory fungi.</title>
        <authorList>
            <person name="Liu X."/>
            <person name="Zhang W."/>
            <person name="Liu K."/>
        </authorList>
    </citation>
    <scope>NUCLEOTIDE SEQUENCE [LARGE SCALE GENOMIC DNA]</scope>
    <source>
        <strain evidence="4 5">248</strain>
    </source>
</reference>
<feature type="coiled-coil region" evidence="1">
    <location>
        <begin position="514"/>
        <end position="541"/>
    </location>
</feature>
<feature type="compositionally biased region" description="Pro residues" evidence="2">
    <location>
        <begin position="750"/>
        <end position="759"/>
    </location>
</feature>
<accession>W7IFC3</accession>
<keyword evidence="5" id="KW-1185">Reference proteome</keyword>
<feature type="region of interest" description="Disordered" evidence="2">
    <location>
        <begin position="180"/>
        <end position="200"/>
    </location>
</feature>
<dbReference type="PANTHER" id="PTHR39597:SF1">
    <property type="entry name" value="UBA DOMAIN-CONTAINING PROTEIN RUP1"/>
    <property type="match status" value="1"/>
</dbReference>
<dbReference type="OrthoDB" id="4489171at2759"/>
<dbReference type="Gene3D" id="1.10.8.10">
    <property type="entry name" value="DNA helicase RuvA subunit, C-terminal domain"/>
    <property type="match status" value="1"/>
</dbReference>
<dbReference type="AlphaFoldDB" id="W7IFC3"/>
<dbReference type="SUPFAM" id="SSF46934">
    <property type="entry name" value="UBA-like"/>
    <property type="match status" value="1"/>
</dbReference>
<dbReference type="EMBL" id="KI966408">
    <property type="protein sequence ID" value="EWC47820.1"/>
    <property type="molecule type" value="Genomic_DNA"/>
</dbReference>
<keyword evidence="1" id="KW-0175">Coiled coil</keyword>
<dbReference type="GO" id="GO:0005634">
    <property type="term" value="C:nucleus"/>
    <property type="evidence" value="ECO:0007669"/>
    <property type="project" value="TreeGrafter"/>
</dbReference>
<dbReference type="HOGENOM" id="CLU_005620_1_0_1"/>
<feature type="domain" description="UBA" evidence="3">
    <location>
        <begin position="1"/>
        <end position="44"/>
    </location>
</feature>
<feature type="compositionally biased region" description="Pro residues" evidence="2">
    <location>
        <begin position="833"/>
        <end position="846"/>
    </location>
</feature>
<evidence type="ECO:0000313" key="5">
    <source>
        <dbReference type="Proteomes" id="UP000024837"/>
    </source>
</evidence>
<dbReference type="PANTHER" id="PTHR39597">
    <property type="entry name" value="UBA DOMAIN-CONTAINING PROTEIN RUP1"/>
    <property type="match status" value="1"/>
</dbReference>
<dbReference type="Proteomes" id="UP000024837">
    <property type="component" value="Unassembled WGS sequence"/>
</dbReference>